<dbReference type="RefSeq" id="WP_014682259.1">
    <property type="nucleotide sequence ID" value="NC_017770.1"/>
</dbReference>
<reference evidence="1" key="1">
    <citation type="submission" date="2012-02" db="EMBL/GenBank/DDBJ databases">
        <title>The complete genome of Solitalea canadensis DSM 3403.</title>
        <authorList>
            <consortium name="US DOE Joint Genome Institute (JGI-PGF)"/>
            <person name="Lucas S."/>
            <person name="Copeland A."/>
            <person name="Lapidus A."/>
            <person name="Glavina del Rio T."/>
            <person name="Dalin E."/>
            <person name="Tice H."/>
            <person name="Bruce D."/>
            <person name="Goodwin L."/>
            <person name="Pitluck S."/>
            <person name="Peters L."/>
            <person name="Ovchinnikova G."/>
            <person name="Lu M."/>
            <person name="Kyrpides N."/>
            <person name="Mavromatis K."/>
            <person name="Ivanova N."/>
            <person name="Brettin T."/>
            <person name="Detter J.C."/>
            <person name="Han C."/>
            <person name="Larimer F."/>
            <person name="Land M."/>
            <person name="Hauser L."/>
            <person name="Markowitz V."/>
            <person name="Cheng J.-F."/>
            <person name="Hugenholtz P."/>
            <person name="Woyke T."/>
            <person name="Wu D."/>
            <person name="Spring S."/>
            <person name="Schroeder M."/>
            <person name="Kopitz M."/>
            <person name="Brambilla E."/>
            <person name="Klenk H.-P."/>
            <person name="Eisen J.A."/>
        </authorList>
    </citation>
    <scope>NUCLEOTIDE SEQUENCE</scope>
    <source>
        <strain evidence="1">DSM 3403</strain>
    </source>
</reference>
<dbReference type="Proteomes" id="UP000007590">
    <property type="component" value="Chromosome"/>
</dbReference>
<dbReference type="HOGENOM" id="CLU_137778_1_0_10"/>
<protein>
    <recommendedName>
        <fullName evidence="3">DUF4157 domain-containing protein</fullName>
    </recommendedName>
</protein>
<dbReference type="eggNOG" id="ENOG5032RMQ">
    <property type="taxonomic scope" value="Bacteria"/>
</dbReference>
<organism evidence="1 2">
    <name type="scientific">Solitalea canadensis (strain ATCC 29591 / DSM 3403 / JCM 21819 / LMG 8368 / NBRC 15130 / NCIMB 12057 / USAM 9D)</name>
    <name type="common">Flexibacter canadensis</name>
    <dbReference type="NCBI Taxonomy" id="929556"/>
    <lineage>
        <taxon>Bacteria</taxon>
        <taxon>Pseudomonadati</taxon>
        <taxon>Bacteroidota</taxon>
        <taxon>Sphingobacteriia</taxon>
        <taxon>Sphingobacteriales</taxon>
        <taxon>Sphingobacteriaceae</taxon>
        <taxon>Solitalea</taxon>
    </lineage>
</organism>
<evidence type="ECO:0008006" key="3">
    <source>
        <dbReference type="Google" id="ProtNLM"/>
    </source>
</evidence>
<dbReference type="OrthoDB" id="1027344at2"/>
<keyword evidence="2" id="KW-1185">Reference proteome</keyword>
<evidence type="ECO:0000313" key="1">
    <source>
        <dbReference type="EMBL" id="AFD09036.1"/>
    </source>
</evidence>
<accession>H8KMP5</accession>
<gene>
    <name evidence="1" type="ordered locus">Solca_4046</name>
</gene>
<sequence length="111" mass="13639">MILVSRRFLNLITGKFAQAITLWPFIILKSKELRTDRSLINHERIHLRQQLELFLIGFYLWYLIEFLVRLAQKKDFTNAYYAISFEREAYLHDLDFGYLKHRRLFAFFKYI</sequence>
<evidence type="ECO:0000313" key="2">
    <source>
        <dbReference type="Proteomes" id="UP000007590"/>
    </source>
</evidence>
<dbReference type="EMBL" id="CP003349">
    <property type="protein sequence ID" value="AFD09036.1"/>
    <property type="molecule type" value="Genomic_DNA"/>
</dbReference>
<dbReference type="AlphaFoldDB" id="H8KMP5"/>
<proteinExistence type="predicted"/>
<name>H8KMP5_SOLCM</name>
<dbReference type="KEGG" id="scn:Solca_4046"/>
<dbReference type="STRING" id="929556.Solca_4046"/>